<dbReference type="PANTHER" id="PTHR13018">
    <property type="entry name" value="PROBABLE MEMBRANE PROTEIN DUF221-RELATED"/>
    <property type="match status" value="1"/>
</dbReference>
<evidence type="ECO:0008006" key="14">
    <source>
        <dbReference type="Google" id="ProtNLM"/>
    </source>
</evidence>
<evidence type="ECO:0000313" key="12">
    <source>
        <dbReference type="EMBL" id="GAA99842.1"/>
    </source>
</evidence>
<feature type="compositionally biased region" description="Basic and acidic residues" evidence="7">
    <location>
        <begin position="153"/>
        <end position="171"/>
    </location>
</feature>
<keyword evidence="4 8" id="KW-0812">Transmembrane</keyword>
<evidence type="ECO:0000313" key="13">
    <source>
        <dbReference type="Proteomes" id="UP000009131"/>
    </source>
</evidence>
<dbReference type="GO" id="GO:0005227">
    <property type="term" value="F:calcium-activated cation channel activity"/>
    <property type="evidence" value="ECO:0007669"/>
    <property type="project" value="InterPro"/>
</dbReference>
<dbReference type="InterPro" id="IPR032880">
    <property type="entry name" value="CSC1/OSCA1-like_N"/>
</dbReference>
<feature type="domain" description="CSC1/OSCA1-like 7TM region" evidence="9">
    <location>
        <begin position="507"/>
        <end position="778"/>
    </location>
</feature>
<dbReference type="Proteomes" id="UP000009131">
    <property type="component" value="Unassembled WGS sequence"/>
</dbReference>
<keyword evidence="6 8" id="KW-0472">Membrane</keyword>
<feature type="transmembrane region" description="Helical" evidence="8">
    <location>
        <begin position="601"/>
        <end position="626"/>
    </location>
</feature>
<feature type="transmembrane region" description="Helical" evidence="8">
    <location>
        <begin position="706"/>
        <end position="737"/>
    </location>
</feature>
<dbReference type="Pfam" id="PF13967">
    <property type="entry name" value="RSN1_TM"/>
    <property type="match status" value="1"/>
</dbReference>
<dbReference type="eggNOG" id="KOG1134">
    <property type="taxonomic scope" value="Eukaryota"/>
</dbReference>
<dbReference type="HOGENOM" id="CLU_002458_3_0_1"/>
<dbReference type="Pfam" id="PF14703">
    <property type="entry name" value="PHM7_cyt"/>
    <property type="match status" value="1"/>
</dbReference>
<evidence type="ECO:0000256" key="2">
    <source>
        <dbReference type="ARBA" id="ARBA00007779"/>
    </source>
</evidence>
<evidence type="ECO:0000256" key="7">
    <source>
        <dbReference type="SAM" id="MobiDB-lite"/>
    </source>
</evidence>
<feature type="compositionally biased region" description="Polar residues" evidence="7">
    <location>
        <begin position="938"/>
        <end position="952"/>
    </location>
</feature>
<protein>
    <recommendedName>
        <fullName evidence="14">CSC1/OSCA1-like 7TM region domain-containing protein</fullName>
    </recommendedName>
</protein>
<feature type="region of interest" description="Disordered" evidence="7">
    <location>
        <begin position="938"/>
        <end position="1032"/>
    </location>
</feature>
<feature type="transmembrane region" description="Helical" evidence="8">
    <location>
        <begin position="504"/>
        <end position="524"/>
    </location>
</feature>
<feature type="transmembrane region" description="Helical" evidence="8">
    <location>
        <begin position="178"/>
        <end position="199"/>
    </location>
</feature>
<feature type="transmembrane region" description="Helical" evidence="8">
    <location>
        <begin position="758"/>
        <end position="778"/>
    </location>
</feature>
<reference evidence="12 13" key="1">
    <citation type="journal article" date="2011" name="J. Gen. Appl. Microbiol.">
        <title>Draft genome sequencing of the enigmatic basidiomycete Mixia osmundae.</title>
        <authorList>
            <person name="Nishida H."/>
            <person name="Nagatsuka Y."/>
            <person name="Sugiyama J."/>
        </authorList>
    </citation>
    <scope>NUCLEOTIDE SEQUENCE [LARGE SCALE GENOMIC DNA]</scope>
    <source>
        <strain evidence="13">CBS 9802 / IAM 14324 / JCM 22182 / KY 12970</strain>
    </source>
</reference>
<feature type="transmembrane region" description="Helical" evidence="8">
    <location>
        <begin position="122"/>
        <end position="142"/>
    </location>
</feature>
<accession>G7EAI2</accession>
<feature type="compositionally biased region" description="Low complexity" evidence="7">
    <location>
        <begin position="965"/>
        <end position="977"/>
    </location>
</feature>
<dbReference type="InterPro" id="IPR027815">
    <property type="entry name" value="CSC1/OSCA1-like_cyt"/>
</dbReference>
<dbReference type="InterPro" id="IPR003864">
    <property type="entry name" value="CSC1/OSCA1-like_7TM"/>
</dbReference>
<evidence type="ECO:0000256" key="3">
    <source>
        <dbReference type="ARBA" id="ARBA00022448"/>
    </source>
</evidence>
<sequence length="1032" mass="115542">MDLDPGDGDVPGNPRDRAGQLTGAWLSTQLVLCAFVFVTCFGTFCLLRNKFKVLYAPRTLLRGFTPHEVHDKSLSTDPSTLAALSPTSFLGWILPTLRVSELSVLQLVGLDAAVLLGFFKMAFYFFLLATILAFSILAPINFRENGIIDGVPVDKDGRDKGDESGSKHEPAKPPPPSALYLSTHLAYTYLFTLMLLYMLHRHYRSFVHLRQLFSLDHAHSIPARTVLLSKLPRHLRAEVKLAEYWENMGLAVESVSVGREVGTLADLIHIRTHALLKLESAWAQYAGNPVRPFLGYDRDAEVDKILDTESQPTTSKPPDDRAGYLAPVAPFDARGANGEPHVHDETIPDAQRQPLLPSTDAKVDDLIPTTQDGDALSGEHESASIARSSSKVDDEEAQLRMPPPMFMIPGKKRPTVRPGWFRSKVDALNYYAQLFRDADEAVRDRRAGRFYPTDIAFVTFEKLSDAQVASQVVHYPQPEILRATLAPEPRDIHWGNMALSDNSITVRAIIVNVTTLLLLLFWFIPVGLLASLLNIKTVEKYAPWLAKALAKNVTVQAFVSNTLPTLAIVIFNQTLPYIISALCTFKGLRAKSWIEYSLMKVYFMFLLFTVFFIFLAVQTLSLLVELADKPTKILEKLATSLPGGRNFFISYVMLQGLAIMPLQLVQLSTVVPRWFCRIFLTRTPRDHAELNAPPILNLGQVYPQAILIFIICLNYSIIAPLVLLFGTCYFGMAYLVYKYNFLFVYYKPYESRGQAWPIAFGRLSLGLIIFQLFMTGLFTTREAFEFSVAMAPLILFTLWTTRKIHTLYGPLTKYTNLSQASEMQAGSASDVERLHKGHPVTQGQTTLNRARYAHRDESLYIVGQDHRTDYSQPPMSDVFTGVLNTGRRRYGHPALTGQLPAPWLPCADEPDQPEFQLTRSESIVIDLKQKWSAVKRGTTSLVGGRDTQSARSATPVDDATRAWRESALAESSAASSRGANDVDETDDEDEQEASPAYRTYYPRRRRAEGTETPSRSPVFPPQPTERDEDVTV</sequence>
<feature type="compositionally biased region" description="Acidic residues" evidence="7">
    <location>
        <begin position="981"/>
        <end position="992"/>
    </location>
</feature>
<proteinExistence type="inferred from homology"/>
<evidence type="ECO:0000256" key="1">
    <source>
        <dbReference type="ARBA" id="ARBA00004141"/>
    </source>
</evidence>
<dbReference type="OrthoDB" id="1689567at2759"/>
<evidence type="ECO:0000259" key="11">
    <source>
        <dbReference type="Pfam" id="PF14703"/>
    </source>
</evidence>
<evidence type="ECO:0000256" key="5">
    <source>
        <dbReference type="ARBA" id="ARBA00022989"/>
    </source>
</evidence>
<feature type="domain" description="CSC1/OSCA1-like cytosolic" evidence="11">
    <location>
        <begin position="223"/>
        <end position="496"/>
    </location>
</feature>
<gene>
    <name evidence="12" type="primary">Mo06545</name>
    <name evidence="12" type="ORF">E5Q_06545</name>
</gene>
<evidence type="ECO:0000259" key="9">
    <source>
        <dbReference type="Pfam" id="PF02714"/>
    </source>
</evidence>
<feature type="domain" description="CSC1/OSCA1-like N-terminal transmembrane" evidence="10">
    <location>
        <begin position="26"/>
        <end position="201"/>
    </location>
</feature>
<keyword evidence="13" id="KW-1185">Reference proteome</keyword>
<evidence type="ECO:0000256" key="4">
    <source>
        <dbReference type="ARBA" id="ARBA00022692"/>
    </source>
</evidence>
<dbReference type="STRING" id="764103.G7EAI2"/>
<dbReference type="PANTHER" id="PTHR13018:SF5">
    <property type="entry name" value="RE44586P"/>
    <property type="match status" value="1"/>
</dbReference>
<dbReference type="InParanoid" id="G7EAI2"/>
<feature type="region of interest" description="Disordered" evidence="7">
    <location>
        <begin position="153"/>
        <end position="175"/>
    </location>
</feature>
<evidence type="ECO:0000256" key="6">
    <source>
        <dbReference type="ARBA" id="ARBA00023136"/>
    </source>
</evidence>
<evidence type="ECO:0000259" key="10">
    <source>
        <dbReference type="Pfam" id="PF13967"/>
    </source>
</evidence>
<name>G7EAI2_MIXOS</name>
<keyword evidence="5 8" id="KW-1133">Transmembrane helix</keyword>
<dbReference type="RefSeq" id="XP_014570954.1">
    <property type="nucleotide sequence ID" value="XM_014715468.1"/>
</dbReference>
<dbReference type="AlphaFoldDB" id="G7EAI2"/>
<organism evidence="12 13">
    <name type="scientific">Mixia osmundae (strain CBS 9802 / IAM 14324 / JCM 22182 / KY 12970)</name>
    <dbReference type="NCBI Taxonomy" id="764103"/>
    <lineage>
        <taxon>Eukaryota</taxon>
        <taxon>Fungi</taxon>
        <taxon>Dikarya</taxon>
        <taxon>Basidiomycota</taxon>
        <taxon>Pucciniomycotina</taxon>
        <taxon>Mixiomycetes</taxon>
        <taxon>Mixiales</taxon>
        <taxon>Mixiaceae</taxon>
        <taxon>Mixia</taxon>
    </lineage>
</organism>
<dbReference type="EMBL" id="BABT02000240">
    <property type="protein sequence ID" value="GAA99842.1"/>
    <property type="molecule type" value="Genomic_DNA"/>
</dbReference>
<dbReference type="OMA" id="DAFMMLQ"/>
<feature type="region of interest" description="Disordered" evidence="7">
    <location>
        <begin position="330"/>
        <end position="396"/>
    </location>
</feature>
<feature type="transmembrane region" description="Helical" evidence="8">
    <location>
        <begin position="24"/>
        <end position="47"/>
    </location>
</feature>
<comment type="caution">
    <text evidence="12">The sequence shown here is derived from an EMBL/GenBank/DDBJ whole genome shotgun (WGS) entry which is preliminary data.</text>
</comment>
<dbReference type="InterPro" id="IPR045122">
    <property type="entry name" value="Csc1-like"/>
</dbReference>
<dbReference type="Pfam" id="PF02714">
    <property type="entry name" value="RSN1_7TM"/>
    <property type="match status" value="1"/>
</dbReference>
<comment type="subcellular location">
    <subcellularLocation>
        <location evidence="1">Membrane</location>
        <topology evidence="1">Multi-pass membrane protein</topology>
    </subcellularLocation>
</comment>
<reference evidence="12 13" key="2">
    <citation type="journal article" date="2012" name="Open Biol.">
        <title>Characteristics of nucleosomes and linker DNA regions on the genome of the basidiomycete Mixia osmundae revealed by mono- and dinucleosome mapping.</title>
        <authorList>
            <person name="Nishida H."/>
            <person name="Kondo S."/>
            <person name="Matsumoto T."/>
            <person name="Suzuki Y."/>
            <person name="Yoshikawa H."/>
            <person name="Taylor T.D."/>
            <person name="Sugiyama J."/>
        </authorList>
    </citation>
    <scope>NUCLEOTIDE SEQUENCE [LARGE SCALE GENOMIC DNA]</scope>
    <source>
        <strain evidence="13">CBS 9802 / IAM 14324 / JCM 22182 / KY 12970</strain>
    </source>
</reference>
<keyword evidence="3" id="KW-0813">Transport</keyword>
<dbReference type="FunCoup" id="G7EAI2">
    <property type="interactions" value="41"/>
</dbReference>
<dbReference type="GO" id="GO:0005886">
    <property type="term" value="C:plasma membrane"/>
    <property type="evidence" value="ECO:0007669"/>
    <property type="project" value="TreeGrafter"/>
</dbReference>
<comment type="similarity">
    <text evidence="2">Belongs to the CSC1 (TC 1.A.17) family.</text>
</comment>
<evidence type="ECO:0000256" key="8">
    <source>
        <dbReference type="SAM" id="Phobius"/>
    </source>
</evidence>